<keyword evidence="3" id="KW-1185">Reference proteome</keyword>
<dbReference type="AlphaFoldDB" id="A0A1S4E9A0"/>
<feature type="region of interest" description="Disordered" evidence="1">
    <location>
        <begin position="255"/>
        <end position="348"/>
    </location>
</feature>
<keyword evidence="2" id="KW-0472">Membrane</keyword>
<reference evidence="4" key="1">
    <citation type="submission" date="2025-08" db="UniProtKB">
        <authorList>
            <consortium name="RefSeq"/>
        </authorList>
    </citation>
    <scope>IDENTIFICATION</scope>
</reference>
<evidence type="ECO:0000256" key="2">
    <source>
        <dbReference type="SAM" id="Phobius"/>
    </source>
</evidence>
<feature type="compositionally biased region" description="Basic and acidic residues" evidence="1">
    <location>
        <begin position="119"/>
        <end position="154"/>
    </location>
</feature>
<dbReference type="PaxDb" id="121845-A0A1S4E9A0"/>
<sequence>MVDVAKLLVLIVAILVSVLLCFLTFLFLKKQNFYIDLQFQYKDSTKEGCGIRKNKEELVEDCPDERRDCPPVEEEDDCVENKPSPLKIPSYCIHSDESSCILDRETLGIRFGVREQKNQDADYDTVHEKPGRQKRGQSNEKQRQRDCPSGERQHKLIRKSQRSIDQKGQKGRIDKCYDGASNGRSKSHKPPLHDCECICECSCSDQTVESKNKNNLSESRWHPGKVKNDKKRVDCLVLVDAGQLPFECVKSNVLPKFPGNHNVTNNEKAKSPPGNKKSKSPHGKNGKSCGNMNLPEVAKKEKRTVDSSDNTSDDVTARKETSRVKFANVDKQRNDSPDSRRYRQHKEHQNIHDVKDIGNSGNCPNITHTMFESITQWCSSVNS</sequence>
<feature type="compositionally biased region" description="Basic and acidic residues" evidence="1">
    <location>
        <begin position="162"/>
        <end position="177"/>
    </location>
</feature>
<organism evidence="3 4">
    <name type="scientific">Diaphorina citri</name>
    <name type="common">Asian citrus psyllid</name>
    <dbReference type="NCBI Taxonomy" id="121845"/>
    <lineage>
        <taxon>Eukaryota</taxon>
        <taxon>Metazoa</taxon>
        <taxon>Ecdysozoa</taxon>
        <taxon>Arthropoda</taxon>
        <taxon>Hexapoda</taxon>
        <taxon>Insecta</taxon>
        <taxon>Pterygota</taxon>
        <taxon>Neoptera</taxon>
        <taxon>Paraneoptera</taxon>
        <taxon>Hemiptera</taxon>
        <taxon>Sternorrhyncha</taxon>
        <taxon>Psylloidea</taxon>
        <taxon>Psyllidae</taxon>
        <taxon>Diaphorininae</taxon>
        <taxon>Diaphorina</taxon>
    </lineage>
</organism>
<dbReference type="Proteomes" id="UP000079169">
    <property type="component" value="Unplaced"/>
</dbReference>
<dbReference type="KEGG" id="dci:103507270"/>
<feature type="transmembrane region" description="Helical" evidence="2">
    <location>
        <begin position="7"/>
        <end position="28"/>
    </location>
</feature>
<evidence type="ECO:0000313" key="3">
    <source>
        <dbReference type="Proteomes" id="UP000079169"/>
    </source>
</evidence>
<keyword evidence="2" id="KW-1133">Transmembrane helix</keyword>
<feature type="compositionally biased region" description="Basic and acidic residues" evidence="1">
    <location>
        <begin position="297"/>
        <end position="306"/>
    </location>
</feature>
<evidence type="ECO:0000313" key="4">
    <source>
        <dbReference type="RefSeq" id="XP_017298733.1"/>
    </source>
</evidence>
<name>A0A1S4E9A0_DIACI</name>
<gene>
    <name evidence="4" type="primary">LOC103507270</name>
</gene>
<feature type="compositionally biased region" description="Basic residues" evidence="1">
    <location>
        <begin position="276"/>
        <end position="285"/>
    </location>
</feature>
<evidence type="ECO:0000256" key="1">
    <source>
        <dbReference type="SAM" id="MobiDB-lite"/>
    </source>
</evidence>
<dbReference type="GeneID" id="103507270"/>
<accession>A0A1S4E9A0</accession>
<protein>
    <submittedName>
        <fullName evidence="4">Uncharacterized protein LOC103507270</fullName>
    </submittedName>
</protein>
<feature type="compositionally biased region" description="Basic and acidic residues" evidence="1">
    <location>
        <begin position="315"/>
        <end position="348"/>
    </location>
</feature>
<proteinExistence type="predicted"/>
<dbReference type="RefSeq" id="XP_017298733.1">
    <property type="nucleotide sequence ID" value="XM_017443244.2"/>
</dbReference>
<feature type="region of interest" description="Disordered" evidence="1">
    <location>
        <begin position="119"/>
        <end position="192"/>
    </location>
</feature>
<keyword evidence="2" id="KW-0812">Transmembrane</keyword>